<name>A0A9P4I9A1_9PEZI</name>
<dbReference type="AlphaFoldDB" id="A0A9P4I9A1"/>
<accession>A0A9P4I9A1</accession>
<comment type="caution">
    <text evidence="1">The sequence shown here is derived from an EMBL/GenBank/DDBJ whole genome shotgun (WGS) entry which is preliminary data.</text>
</comment>
<dbReference type="Proteomes" id="UP000799772">
    <property type="component" value="Unassembled WGS sequence"/>
</dbReference>
<reference evidence="1" key="1">
    <citation type="journal article" date="2020" name="Stud. Mycol.">
        <title>101 Dothideomycetes genomes: a test case for predicting lifestyles and emergence of pathogens.</title>
        <authorList>
            <person name="Haridas S."/>
            <person name="Albert R."/>
            <person name="Binder M."/>
            <person name="Bloem J."/>
            <person name="Labutti K."/>
            <person name="Salamov A."/>
            <person name="Andreopoulos B."/>
            <person name="Baker S."/>
            <person name="Barry K."/>
            <person name="Bills G."/>
            <person name="Bluhm B."/>
            <person name="Cannon C."/>
            <person name="Castanera R."/>
            <person name="Culley D."/>
            <person name="Daum C."/>
            <person name="Ezra D."/>
            <person name="Gonzalez J."/>
            <person name="Henrissat B."/>
            <person name="Kuo A."/>
            <person name="Liang C."/>
            <person name="Lipzen A."/>
            <person name="Lutzoni F."/>
            <person name="Magnuson J."/>
            <person name="Mondo S."/>
            <person name="Nolan M."/>
            <person name="Ohm R."/>
            <person name="Pangilinan J."/>
            <person name="Park H.-J."/>
            <person name="Ramirez L."/>
            <person name="Alfaro M."/>
            <person name="Sun H."/>
            <person name="Tritt A."/>
            <person name="Yoshinaga Y."/>
            <person name="Zwiers L.-H."/>
            <person name="Turgeon B."/>
            <person name="Goodwin S."/>
            <person name="Spatafora J."/>
            <person name="Crous P."/>
            <person name="Grigoriev I."/>
        </authorList>
    </citation>
    <scope>NUCLEOTIDE SEQUENCE</scope>
    <source>
        <strain evidence="1">CBS 133067</strain>
    </source>
</reference>
<gene>
    <name evidence="1" type="ORF">NA57DRAFT_79234</name>
</gene>
<evidence type="ECO:0000313" key="1">
    <source>
        <dbReference type="EMBL" id="KAF2095512.1"/>
    </source>
</evidence>
<organism evidence="1 2">
    <name type="scientific">Rhizodiscina lignyota</name>
    <dbReference type="NCBI Taxonomy" id="1504668"/>
    <lineage>
        <taxon>Eukaryota</taxon>
        <taxon>Fungi</taxon>
        <taxon>Dikarya</taxon>
        <taxon>Ascomycota</taxon>
        <taxon>Pezizomycotina</taxon>
        <taxon>Dothideomycetes</taxon>
        <taxon>Pleosporomycetidae</taxon>
        <taxon>Aulographales</taxon>
        <taxon>Rhizodiscinaceae</taxon>
        <taxon>Rhizodiscina</taxon>
    </lineage>
</organism>
<sequence>MASLPIELILDIIDALAPDEHDAPVALPAYHPITKTLLSFTTVCRATHSRARRHLYTRCLYIDSSRRLRLLLLALGVGSDEFTDGISQKQLDIRPLLTSLYLAPFPPSSIDDLPVAIWVYELMCILRSSLKRLVIDMDLRSIMPWQDHLYVRPKLRAAFEQLEDLEEFTSTRDELSLDHFLPNVESIGSPLWTKWQRLRKVSLYGAPCGIWMMHNNFRMPQSLTHMVLTCPSVSTNPGYQELLMARTSRKLRILIIDESTITEHRNALNSFNEHSIRAISDEPPIDLVGIDLPIGMTMRSEGVDEVTNAYQEWVRDEAISGNLWNLGGLFLGERREALVHELT</sequence>
<proteinExistence type="predicted"/>
<keyword evidence="2" id="KW-1185">Reference proteome</keyword>
<dbReference type="EMBL" id="ML978131">
    <property type="protein sequence ID" value="KAF2095512.1"/>
    <property type="molecule type" value="Genomic_DNA"/>
</dbReference>
<dbReference type="OrthoDB" id="6365676at2759"/>
<evidence type="ECO:0000313" key="2">
    <source>
        <dbReference type="Proteomes" id="UP000799772"/>
    </source>
</evidence>
<protein>
    <submittedName>
        <fullName evidence="1">Uncharacterized protein</fullName>
    </submittedName>
</protein>